<gene>
    <name evidence="2" type="ORF">DL346_26380</name>
</gene>
<organism evidence="2 3">
    <name type="scientific">Paenibacillus montanisoli</name>
    <dbReference type="NCBI Taxonomy" id="2081970"/>
    <lineage>
        <taxon>Bacteria</taxon>
        <taxon>Bacillati</taxon>
        <taxon>Bacillota</taxon>
        <taxon>Bacilli</taxon>
        <taxon>Bacillales</taxon>
        <taxon>Paenibacillaceae</taxon>
        <taxon>Paenibacillus</taxon>
    </lineage>
</organism>
<proteinExistence type="predicted"/>
<dbReference type="InterPro" id="IPR011990">
    <property type="entry name" value="TPR-like_helical_dom_sf"/>
</dbReference>
<evidence type="ECO:0000259" key="1">
    <source>
        <dbReference type="PROSITE" id="PS50943"/>
    </source>
</evidence>
<dbReference type="SMART" id="SM00530">
    <property type="entry name" value="HTH_XRE"/>
    <property type="match status" value="1"/>
</dbReference>
<dbReference type="CDD" id="cd00093">
    <property type="entry name" value="HTH_XRE"/>
    <property type="match status" value="1"/>
</dbReference>
<dbReference type="Gene3D" id="1.25.40.10">
    <property type="entry name" value="Tetratricopeptide repeat domain"/>
    <property type="match status" value="1"/>
</dbReference>
<evidence type="ECO:0000313" key="3">
    <source>
        <dbReference type="Proteomes" id="UP000249260"/>
    </source>
</evidence>
<accession>A0A328TW67</accession>
<dbReference type="PANTHER" id="PTHR37038">
    <property type="entry name" value="TRANSCRIPTIONAL REGULATOR-RELATED"/>
    <property type="match status" value="1"/>
</dbReference>
<dbReference type="Pfam" id="PF01381">
    <property type="entry name" value="HTH_3"/>
    <property type="match status" value="1"/>
</dbReference>
<dbReference type="Pfam" id="PF18768">
    <property type="entry name" value="RNPP_C"/>
    <property type="match status" value="1"/>
</dbReference>
<dbReference type="InterPro" id="IPR053163">
    <property type="entry name" value="HTH-type_regulator_Rgg"/>
</dbReference>
<evidence type="ECO:0000313" key="2">
    <source>
        <dbReference type="EMBL" id="RAP73783.1"/>
    </source>
</evidence>
<dbReference type="InterPro" id="IPR010982">
    <property type="entry name" value="Lambda_DNA-bd_dom_sf"/>
</dbReference>
<comment type="caution">
    <text evidence="2">The sequence shown here is derived from an EMBL/GenBank/DDBJ whole genome shotgun (WGS) entry which is preliminary data.</text>
</comment>
<feature type="domain" description="HTH cro/C1-type" evidence="1">
    <location>
        <begin position="11"/>
        <end position="64"/>
    </location>
</feature>
<dbReference type="SUPFAM" id="SSF47413">
    <property type="entry name" value="lambda repressor-like DNA-binding domains"/>
    <property type="match status" value="1"/>
</dbReference>
<dbReference type="RefSeq" id="WP_112885367.1">
    <property type="nucleotide sequence ID" value="NZ_QLUW01000006.1"/>
</dbReference>
<dbReference type="GO" id="GO:0003677">
    <property type="term" value="F:DNA binding"/>
    <property type="evidence" value="ECO:0007669"/>
    <property type="project" value="InterPro"/>
</dbReference>
<keyword evidence="3" id="KW-1185">Reference proteome</keyword>
<sequence>MVNLFRLGKEVSYLRKKRQLTQYSLSNQLCTQAMISRIEKGQVLPRVDILYNMSIRLKVPFITLFRALIHERDDYYDQLLYYLDSEIYNGNYSNVYNLSKAELNNKLTEDVSNYLQRYYLVSAYFIKKINFEEAISQLKTIQQTNVFYHYYMSDILTIDMANIYVDQQKYSMAHQLFKEILLENIDSVEYNVFKIKVYYDQAMAFFKDSKYSLSLESVENGIQCSLKCHYMRYMGKLHLLKAENLKKITTCSESVEMSATIADIFYGLYNYKEKNKKFLKRQK</sequence>
<dbReference type="PROSITE" id="PS50943">
    <property type="entry name" value="HTH_CROC1"/>
    <property type="match status" value="1"/>
</dbReference>
<dbReference type="InterPro" id="IPR001387">
    <property type="entry name" value="Cro/C1-type_HTH"/>
</dbReference>
<dbReference type="InterPro" id="IPR041315">
    <property type="entry name" value="PlcR_TPR"/>
</dbReference>
<dbReference type="PANTHER" id="PTHR37038:SF14">
    <property type="entry name" value="TRANSCRIPTIONAL ACTIVATOR"/>
    <property type="match status" value="1"/>
</dbReference>
<name>A0A328TW67_9BACL</name>
<dbReference type="AlphaFoldDB" id="A0A328TW67"/>
<protein>
    <recommendedName>
        <fullName evidence="1">HTH cro/C1-type domain-containing protein</fullName>
    </recommendedName>
</protein>
<dbReference type="EMBL" id="QLUW01000006">
    <property type="protein sequence ID" value="RAP73783.1"/>
    <property type="molecule type" value="Genomic_DNA"/>
</dbReference>
<dbReference type="Proteomes" id="UP000249260">
    <property type="component" value="Unassembled WGS sequence"/>
</dbReference>
<reference evidence="2 3" key="1">
    <citation type="submission" date="2018-06" db="EMBL/GenBank/DDBJ databases">
        <title>Paenibacillus montanisoli sp. nov., isolated from mountain area soil.</title>
        <authorList>
            <person name="Wu M."/>
        </authorList>
    </citation>
    <scope>NUCLEOTIDE SEQUENCE [LARGE SCALE GENOMIC DNA]</scope>
    <source>
        <strain evidence="2 3">RA17</strain>
    </source>
</reference>
<dbReference type="OrthoDB" id="1863321at2"/>